<feature type="transmembrane region" description="Helical" evidence="3">
    <location>
        <begin position="430"/>
        <end position="453"/>
    </location>
</feature>
<dbReference type="Proteomes" id="UP001172155">
    <property type="component" value="Unassembled WGS sequence"/>
</dbReference>
<dbReference type="SUPFAM" id="SSF50630">
    <property type="entry name" value="Acid proteases"/>
    <property type="match status" value="1"/>
</dbReference>
<evidence type="ECO:0000256" key="1">
    <source>
        <dbReference type="ARBA" id="ARBA00007447"/>
    </source>
</evidence>
<keyword evidence="3" id="KW-0812">Transmembrane</keyword>
<evidence type="ECO:0000313" key="6">
    <source>
        <dbReference type="EMBL" id="KAK0750663.1"/>
    </source>
</evidence>
<evidence type="ECO:0000313" key="7">
    <source>
        <dbReference type="Proteomes" id="UP001172155"/>
    </source>
</evidence>
<dbReference type="GO" id="GO:0006508">
    <property type="term" value="P:proteolysis"/>
    <property type="evidence" value="ECO:0007669"/>
    <property type="project" value="InterPro"/>
</dbReference>
<evidence type="ECO:0000256" key="4">
    <source>
        <dbReference type="SAM" id="SignalP"/>
    </source>
</evidence>
<keyword evidence="4" id="KW-0732">Signal</keyword>
<evidence type="ECO:0000259" key="5">
    <source>
        <dbReference type="PROSITE" id="PS51767"/>
    </source>
</evidence>
<dbReference type="Gene3D" id="2.40.70.10">
    <property type="entry name" value="Acid Proteases"/>
    <property type="match status" value="2"/>
</dbReference>
<dbReference type="PROSITE" id="PS51767">
    <property type="entry name" value="PEPTIDASE_A1"/>
    <property type="match status" value="1"/>
</dbReference>
<dbReference type="InterPro" id="IPR033121">
    <property type="entry name" value="PEPTIDASE_A1"/>
</dbReference>
<dbReference type="PANTHER" id="PTHR47966">
    <property type="entry name" value="BETA-SITE APP-CLEAVING ENZYME, ISOFORM A-RELATED"/>
    <property type="match status" value="1"/>
</dbReference>
<sequence>MNRVVSLLAVALVAFTASGAESPGPLVIPASQYFEGNDGPWSTFDIRVGNPEQYIRVLVSTAAPYPLVPLTRDACSNEVFATVPKDCAVSRGKLFDPKASSSWKDVGLYGINEDGVGLEANLEYTQRVQFGSDHLGIGLVGPGVDDQIVGTIATPQPFYLGIFGLNSQPLNFSTLGNETSAAFVTALKDSKKIPSISWSYTAGAKYRLKEVYGQLIFSGYDRSRFRENAVSFSMAEDLTRDLVVGLQSISFSGSKSATLLADPIDIFIDSTDPNIWLPDNACDAFEEAFGLTLDTKSGLYLVNDSHRNTLLDSNAEVSFRLSDRKSGGETVTVVLPYAAFDLVARAPLVDETSHYFPLKRAKNAKQYTLGRVFLQEAYLSVDYENKVFNVSACAWNQGATEDIVPIVSGDGTGGGSSSPGSSSSLSKGTIAGIVVGAVLGALLIAGIIAVFILRKRRKWLRVSFAASRKEPETDWTVIGGPMFNSSSQRASTADGSMPYSAADISGRASGSSPARTTSTPGPAVQNGGQTPMVELDGRDSYMGMPAPTVGQHLAVPAVAKSPAGVYELPGTNPLKHGHMTAQDGNSSRQPSPSSMGSTEGSGRERGSQPRHTEASEGGSEIISPDSPVYRKRGF</sequence>
<dbReference type="CDD" id="cd12087">
    <property type="entry name" value="TM_EGFR-like"/>
    <property type="match status" value="1"/>
</dbReference>
<dbReference type="GO" id="GO:0004190">
    <property type="term" value="F:aspartic-type endopeptidase activity"/>
    <property type="evidence" value="ECO:0007669"/>
    <property type="project" value="InterPro"/>
</dbReference>
<feature type="compositionally biased region" description="Polar residues" evidence="2">
    <location>
        <begin position="483"/>
        <end position="494"/>
    </location>
</feature>
<organism evidence="6 7">
    <name type="scientific">Schizothecium vesticola</name>
    <dbReference type="NCBI Taxonomy" id="314040"/>
    <lineage>
        <taxon>Eukaryota</taxon>
        <taxon>Fungi</taxon>
        <taxon>Dikarya</taxon>
        <taxon>Ascomycota</taxon>
        <taxon>Pezizomycotina</taxon>
        <taxon>Sordariomycetes</taxon>
        <taxon>Sordariomycetidae</taxon>
        <taxon>Sordariales</taxon>
        <taxon>Schizotheciaceae</taxon>
        <taxon>Schizothecium</taxon>
    </lineage>
</organism>
<dbReference type="InterPro" id="IPR001461">
    <property type="entry name" value="Aspartic_peptidase_A1"/>
</dbReference>
<proteinExistence type="inferred from homology"/>
<reference evidence="6" key="1">
    <citation type="submission" date="2023-06" db="EMBL/GenBank/DDBJ databases">
        <title>Genome-scale phylogeny and comparative genomics of the fungal order Sordariales.</title>
        <authorList>
            <consortium name="Lawrence Berkeley National Laboratory"/>
            <person name="Hensen N."/>
            <person name="Bonometti L."/>
            <person name="Westerberg I."/>
            <person name="Brannstrom I.O."/>
            <person name="Guillou S."/>
            <person name="Cros-Aarteil S."/>
            <person name="Calhoun S."/>
            <person name="Haridas S."/>
            <person name="Kuo A."/>
            <person name="Mondo S."/>
            <person name="Pangilinan J."/>
            <person name="Riley R."/>
            <person name="LaButti K."/>
            <person name="Andreopoulos B."/>
            <person name="Lipzen A."/>
            <person name="Chen C."/>
            <person name="Yanf M."/>
            <person name="Daum C."/>
            <person name="Ng V."/>
            <person name="Clum A."/>
            <person name="Steindorff A."/>
            <person name="Ohm R."/>
            <person name="Martin F."/>
            <person name="Silar P."/>
            <person name="Natvig D."/>
            <person name="Lalanne C."/>
            <person name="Gautier V."/>
            <person name="Ament-velasquez S.L."/>
            <person name="Kruys A."/>
            <person name="Hutchinson M.I."/>
            <person name="Powell A.J."/>
            <person name="Barry K."/>
            <person name="Miller A.N."/>
            <person name="Grigoriev I.V."/>
            <person name="Debuchy R."/>
            <person name="Gladieux P."/>
            <person name="Thoren M.H."/>
            <person name="Johannesson H."/>
        </authorList>
    </citation>
    <scope>NUCLEOTIDE SEQUENCE</scope>
    <source>
        <strain evidence="6">SMH3187-1</strain>
    </source>
</reference>
<dbReference type="CDD" id="cd05471">
    <property type="entry name" value="pepsin_like"/>
    <property type="match status" value="1"/>
</dbReference>
<feature type="compositionally biased region" description="Polar residues" evidence="2">
    <location>
        <begin position="508"/>
        <end position="520"/>
    </location>
</feature>
<dbReference type="EMBL" id="JAUKUD010000003">
    <property type="protein sequence ID" value="KAK0750663.1"/>
    <property type="molecule type" value="Genomic_DNA"/>
</dbReference>
<gene>
    <name evidence="6" type="ORF">B0T18DRAFT_131458</name>
</gene>
<dbReference type="GO" id="GO:0000324">
    <property type="term" value="C:fungal-type vacuole"/>
    <property type="evidence" value="ECO:0007669"/>
    <property type="project" value="TreeGrafter"/>
</dbReference>
<protein>
    <submittedName>
        <fullName evidence="6">Aspartic peptidase domain-containing protein</fullName>
    </submittedName>
</protein>
<dbReference type="InterPro" id="IPR021109">
    <property type="entry name" value="Peptidase_aspartic_dom_sf"/>
</dbReference>
<name>A0AA40F3P8_9PEZI</name>
<comment type="similarity">
    <text evidence="1">Belongs to the peptidase A1 family.</text>
</comment>
<dbReference type="PANTHER" id="PTHR47966:SF51">
    <property type="entry name" value="BETA-SITE APP-CLEAVING ENZYME, ISOFORM A-RELATED"/>
    <property type="match status" value="1"/>
</dbReference>
<feature type="compositionally biased region" description="Basic and acidic residues" evidence="2">
    <location>
        <begin position="601"/>
        <end position="614"/>
    </location>
</feature>
<feature type="region of interest" description="Disordered" evidence="2">
    <location>
        <begin position="568"/>
        <end position="634"/>
    </location>
</feature>
<dbReference type="InterPro" id="IPR034164">
    <property type="entry name" value="Pepsin-like_dom"/>
</dbReference>
<dbReference type="Pfam" id="PF00026">
    <property type="entry name" value="Asp"/>
    <property type="match status" value="1"/>
</dbReference>
<feature type="chain" id="PRO_5041417738" evidence="4">
    <location>
        <begin position="21"/>
        <end position="634"/>
    </location>
</feature>
<evidence type="ECO:0000256" key="2">
    <source>
        <dbReference type="SAM" id="MobiDB-lite"/>
    </source>
</evidence>
<keyword evidence="3" id="KW-1133">Transmembrane helix</keyword>
<evidence type="ECO:0000256" key="3">
    <source>
        <dbReference type="SAM" id="Phobius"/>
    </source>
</evidence>
<feature type="compositionally biased region" description="Low complexity" evidence="2">
    <location>
        <begin position="586"/>
        <end position="600"/>
    </location>
</feature>
<accession>A0AA40F3P8</accession>
<feature type="region of interest" description="Disordered" evidence="2">
    <location>
        <begin position="479"/>
        <end position="545"/>
    </location>
</feature>
<dbReference type="AlphaFoldDB" id="A0AA40F3P8"/>
<feature type="domain" description="Peptidase A1" evidence="5">
    <location>
        <begin position="42"/>
        <end position="391"/>
    </location>
</feature>
<feature type="signal peptide" evidence="4">
    <location>
        <begin position="1"/>
        <end position="20"/>
    </location>
</feature>
<comment type="caution">
    <text evidence="6">The sequence shown here is derived from an EMBL/GenBank/DDBJ whole genome shotgun (WGS) entry which is preliminary data.</text>
</comment>
<keyword evidence="7" id="KW-1185">Reference proteome</keyword>
<keyword evidence="3" id="KW-0472">Membrane</keyword>